<dbReference type="Gene3D" id="1.20.1260.60">
    <property type="entry name" value="Vacuolar protein sorting-associated protein Ist1"/>
    <property type="match status" value="1"/>
</dbReference>
<gene>
    <name evidence="4" type="ORF">B0I71DRAFT_26404</name>
    <name evidence="3" type="ORF">YALI1_B05438g</name>
</gene>
<evidence type="ECO:0000313" key="6">
    <source>
        <dbReference type="Proteomes" id="UP000256601"/>
    </source>
</evidence>
<dbReference type="EMBL" id="KZ858969">
    <property type="protein sequence ID" value="RDW27077.1"/>
    <property type="molecule type" value="Genomic_DNA"/>
</dbReference>
<sequence>MATASVQTRLKVQLKMAVNRLRLVQQKETALAKAQRREMAGLLEAGKEASARIRVENIIRNDISVELLEILELYCELLLARIGLLDAKECDPGLEEAVCTVIYAAPRTEIKELHTIRDIFVTKFGRDFAKEALENPDVKIPEKVMTKLSVQPPSAELITLYLREIARAYNAPFSELYTKEELEEMERQENGGDDDDDDDEPSSGLKEKLPEEPLPATSGNEAVRRLSESLEPPKSPIAISPPAPRSSNPKPELKLPFQKDSPTRPRPRPAVKKDDEFDALQKRLDALRTK</sequence>
<dbReference type="Pfam" id="PF03398">
    <property type="entry name" value="Ist1"/>
    <property type="match status" value="1"/>
</dbReference>
<dbReference type="PANTHER" id="PTHR12161:SF5">
    <property type="entry name" value="IST1 HOMOLOG"/>
    <property type="match status" value="1"/>
</dbReference>
<dbReference type="eggNOG" id="KOG2027">
    <property type="taxonomic scope" value="Eukaryota"/>
</dbReference>
<dbReference type="InterPro" id="IPR042277">
    <property type="entry name" value="IST1-like"/>
</dbReference>
<dbReference type="PANTHER" id="PTHR12161">
    <property type="entry name" value="IST1 FAMILY MEMBER"/>
    <property type="match status" value="1"/>
</dbReference>
<dbReference type="InterPro" id="IPR005061">
    <property type="entry name" value="Ist1"/>
</dbReference>
<dbReference type="Proteomes" id="UP000182444">
    <property type="component" value="Chromosome 1B"/>
</dbReference>
<dbReference type="KEGG" id="yli:2907371"/>
<accession>A0A1D8N6C9</accession>
<feature type="compositionally biased region" description="Pro residues" evidence="2">
    <location>
        <begin position="233"/>
        <end position="244"/>
    </location>
</feature>
<protein>
    <submittedName>
        <fullName evidence="4">Regulator of Vps4 activity in the MVB pathway-domain-containing protein</fullName>
    </submittedName>
</protein>
<evidence type="ECO:0000313" key="3">
    <source>
        <dbReference type="EMBL" id="AOW01189.1"/>
    </source>
</evidence>
<reference evidence="4 6" key="2">
    <citation type="submission" date="2018-07" db="EMBL/GenBank/DDBJ databases">
        <title>Draft Genome Assemblies for Five Robust Yarrowia lipolytica Strains Exhibiting High Lipid Production and Pentose Sugar Utilization and Sugar Alcohol Secretion from Undetoxified Lignocellulosic Biomass Hydrolysates.</title>
        <authorList>
            <consortium name="DOE Joint Genome Institute"/>
            <person name="Walker C."/>
            <person name="Ryu S."/>
            <person name="Na H."/>
            <person name="Zane M."/>
            <person name="LaButti K."/>
            <person name="Lipzen A."/>
            <person name="Haridas S."/>
            <person name="Barry K."/>
            <person name="Grigoriev I.V."/>
            <person name="Quarterman J."/>
            <person name="Slininger P."/>
            <person name="Dien B."/>
            <person name="Trinh C.T."/>
        </authorList>
    </citation>
    <scope>NUCLEOTIDE SEQUENCE [LARGE SCALE GENOMIC DNA]</scope>
    <source>
        <strain evidence="4 6">YB392</strain>
    </source>
</reference>
<evidence type="ECO:0000313" key="4">
    <source>
        <dbReference type="EMBL" id="RDW27077.1"/>
    </source>
</evidence>
<evidence type="ECO:0000313" key="5">
    <source>
        <dbReference type="Proteomes" id="UP000182444"/>
    </source>
</evidence>
<dbReference type="FunFam" id="1.20.1260.60:FF:000002">
    <property type="entry name" value="Vacuolar protein sorting-associated protein IST1"/>
    <property type="match status" value="1"/>
</dbReference>
<dbReference type="Proteomes" id="UP000256601">
    <property type="component" value="Unassembled WGS sequence"/>
</dbReference>
<proteinExistence type="inferred from homology"/>
<dbReference type="OrthoDB" id="29853at2759"/>
<feature type="region of interest" description="Disordered" evidence="2">
    <location>
        <begin position="183"/>
        <end position="278"/>
    </location>
</feature>
<dbReference type="VEuPathDB" id="FungiDB:YALI1_B05438g"/>
<organism evidence="3 5">
    <name type="scientific">Yarrowia lipolytica</name>
    <name type="common">Candida lipolytica</name>
    <dbReference type="NCBI Taxonomy" id="4952"/>
    <lineage>
        <taxon>Eukaryota</taxon>
        <taxon>Fungi</taxon>
        <taxon>Dikarya</taxon>
        <taxon>Ascomycota</taxon>
        <taxon>Saccharomycotina</taxon>
        <taxon>Dipodascomycetes</taxon>
        <taxon>Dipodascales</taxon>
        <taxon>Dipodascales incertae sedis</taxon>
        <taxon>Yarrowia</taxon>
    </lineage>
</organism>
<evidence type="ECO:0000256" key="1">
    <source>
        <dbReference type="ARBA" id="ARBA00005536"/>
    </source>
</evidence>
<comment type="similarity">
    <text evidence="1">Belongs to the IST1 family.</text>
</comment>
<dbReference type="VEuPathDB" id="FungiDB:YALI0_B04048g"/>
<name>A0A1D8N6C9_YARLL</name>
<dbReference type="EMBL" id="CP017554">
    <property type="protein sequence ID" value="AOW01189.1"/>
    <property type="molecule type" value="Genomic_DNA"/>
</dbReference>
<feature type="compositionally biased region" description="Acidic residues" evidence="2">
    <location>
        <begin position="191"/>
        <end position="201"/>
    </location>
</feature>
<reference evidence="3 5" key="1">
    <citation type="journal article" date="2016" name="PLoS ONE">
        <title>Sequence Assembly of Yarrowia lipolytica Strain W29/CLIB89 Shows Transposable Element Diversity.</title>
        <authorList>
            <person name="Magnan C."/>
            <person name="Yu J."/>
            <person name="Chang I."/>
            <person name="Jahn E."/>
            <person name="Kanomata Y."/>
            <person name="Wu J."/>
            <person name="Zeller M."/>
            <person name="Oakes M."/>
            <person name="Baldi P."/>
            <person name="Sandmeyer S."/>
        </authorList>
    </citation>
    <scope>NUCLEOTIDE SEQUENCE [LARGE SCALE GENOMIC DNA]</scope>
    <source>
        <strain evidence="3">CLIB89</strain>
        <strain evidence="5">CLIB89(W29)</strain>
    </source>
</reference>
<evidence type="ECO:0000256" key="2">
    <source>
        <dbReference type="SAM" id="MobiDB-lite"/>
    </source>
</evidence>
<dbReference type="AlphaFoldDB" id="A0A1D8N6C9"/>
<dbReference type="GO" id="GO:0015031">
    <property type="term" value="P:protein transport"/>
    <property type="evidence" value="ECO:0007669"/>
    <property type="project" value="InterPro"/>
</dbReference>